<evidence type="ECO:0000256" key="7">
    <source>
        <dbReference type="ARBA" id="ARBA00022729"/>
    </source>
</evidence>
<keyword evidence="9" id="KW-0406">Ion transport</keyword>
<dbReference type="GO" id="GO:0046930">
    <property type="term" value="C:pore complex"/>
    <property type="evidence" value="ECO:0007669"/>
    <property type="project" value="UniProtKB-KW"/>
</dbReference>
<dbReference type="GO" id="GO:0009279">
    <property type="term" value="C:cell outer membrane"/>
    <property type="evidence" value="ECO:0007669"/>
    <property type="project" value="UniProtKB-SubCell"/>
</dbReference>
<evidence type="ECO:0000256" key="8">
    <source>
        <dbReference type="ARBA" id="ARBA00023047"/>
    </source>
</evidence>
<dbReference type="Gene3D" id="3.30.1950.10">
    <property type="entry name" value="wza like domain"/>
    <property type="match status" value="1"/>
</dbReference>
<feature type="domain" description="Polysaccharide export protein N-terminal" evidence="16">
    <location>
        <begin position="45"/>
        <end position="118"/>
    </location>
</feature>
<keyword evidence="14" id="KW-0449">Lipoprotein</keyword>
<accession>A0A4R6R921</accession>
<dbReference type="AlphaFoldDB" id="A0A4R6R921"/>
<evidence type="ECO:0000256" key="3">
    <source>
        <dbReference type="ARBA" id="ARBA00022448"/>
    </source>
</evidence>
<keyword evidence="12" id="KW-0564">Palmitate</keyword>
<dbReference type="InterPro" id="IPR049712">
    <property type="entry name" value="Poly_export"/>
</dbReference>
<organism evidence="18 19">
    <name type="scientific">Aquabacterium commune</name>
    <dbReference type="NCBI Taxonomy" id="70586"/>
    <lineage>
        <taxon>Bacteria</taxon>
        <taxon>Pseudomonadati</taxon>
        <taxon>Pseudomonadota</taxon>
        <taxon>Betaproteobacteria</taxon>
        <taxon>Burkholderiales</taxon>
        <taxon>Aquabacterium</taxon>
    </lineage>
</organism>
<dbReference type="Pfam" id="PF02563">
    <property type="entry name" value="Poly_export"/>
    <property type="match status" value="1"/>
</dbReference>
<keyword evidence="7 15" id="KW-0732">Signal</keyword>
<keyword evidence="3" id="KW-0813">Transport</keyword>
<feature type="signal peptide" evidence="15">
    <location>
        <begin position="1"/>
        <end position="26"/>
    </location>
</feature>
<dbReference type="Proteomes" id="UP000294593">
    <property type="component" value="Unassembled WGS sequence"/>
</dbReference>
<evidence type="ECO:0000256" key="4">
    <source>
        <dbReference type="ARBA" id="ARBA00022452"/>
    </source>
</evidence>
<dbReference type="GO" id="GO:0015288">
    <property type="term" value="F:porin activity"/>
    <property type="evidence" value="ECO:0007669"/>
    <property type="project" value="UniProtKB-KW"/>
</dbReference>
<dbReference type="InterPro" id="IPR003715">
    <property type="entry name" value="Poly_export_N"/>
</dbReference>
<dbReference type="InterPro" id="IPR054765">
    <property type="entry name" value="SLBB_dom"/>
</dbReference>
<dbReference type="PROSITE" id="PS51257">
    <property type="entry name" value="PROKAR_LIPOPROTEIN"/>
    <property type="match status" value="1"/>
</dbReference>
<evidence type="ECO:0000256" key="12">
    <source>
        <dbReference type="ARBA" id="ARBA00023139"/>
    </source>
</evidence>
<keyword evidence="6" id="KW-0812">Transmembrane</keyword>
<keyword evidence="5" id="KW-0762">Sugar transport</keyword>
<keyword evidence="10" id="KW-0626">Porin</keyword>
<dbReference type="PANTHER" id="PTHR33619">
    <property type="entry name" value="POLYSACCHARIDE EXPORT PROTEIN GFCE-RELATED"/>
    <property type="match status" value="1"/>
</dbReference>
<keyword evidence="11" id="KW-0472">Membrane</keyword>
<evidence type="ECO:0000313" key="19">
    <source>
        <dbReference type="Proteomes" id="UP000294593"/>
    </source>
</evidence>
<evidence type="ECO:0000256" key="10">
    <source>
        <dbReference type="ARBA" id="ARBA00023114"/>
    </source>
</evidence>
<dbReference type="EMBL" id="SNXW01000006">
    <property type="protein sequence ID" value="TDP82096.1"/>
    <property type="molecule type" value="Genomic_DNA"/>
</dbReference>
<comment type="caution">
    <text evidence="18">The sequence shown here is derived from an EMBL/GenBank/DDBJ whole genome shotgun (WGS) entry which is preliminary data.</text>
</comment>
<feature type="chain" id="PRO_5020525851" evidence="15">
    <location>
        <begin position="27"/>
        <end position="212"/>
    </location>
</feature>
<evidence type="ECO:0000256" key="5">
    <source>
        <dbReference type="ARBA" id="ARBA00022597"/>
    </source>
</evidence>
<evidence type="ECO:0000259" key="17">
    <source>
        <dbReference type="Pfam" id="PF22461"/>
    </source>
</evidence>
<evidence type="ECO:0000256" key="9">
    <source>
        <dbReference type="ARBA" id="ARBA00023065"/>
    </source>
</evidence>
<dbReference type="PANTHER" id="PTHR33619:SF3">
    <property type="entry name" value="POLYSACCHARIDE EXPORT PROTEIN GFCE-RELATED"/>
    <property type="match status" value="1"/>
</dbReference>
<dbReference type="Gene3D" id="3.10.560.10">
    <property type="entry name" value="Outer membrane lipoprotein wza domain like"/>
    <property type="match status" value="1"/>
</dbReference>
<evidence type="ECO:0000256" key="2">
    <source>
        <dbReference type="ARBA" id="ARBA00009450"/>
    </source>
</evidence>
<dbReference type="OrthoDB" id="9815244at2"/>
<dbReference type="Pfam" id="PF22461">
    <property type="entry name" value="SLBB_2"/>
    <property type="match status" value="1"/>
</dbReference>
<evidence type="ECO:0000259" key="16">
    <source>
        <dbReference type="Pfam" id="PF02563"/>
    </source>
</evidence>
<evidence type="ECO:0000256" key="6">
    <source>
        <dbReference type="ARBA" id="ARBA00022692"/>
    </source>
</evidence>
<name>A0A4R6R921_9BURK</name>
<evidence type="ECO:0000256" key="14">
    <source>
        <dbReference type="ARBA" id="ARBA00023288"/>
    </source>
</evidence>
<gene>
    <name evidence="18" type="ORF">EV672_10650</name>
</gene>
<sequence length="212" mass="22807">MTFTTRKIIGRAGVLLALCATLLATGCGSTFNLPPAPQRVAADDKTQGYQIGALDELSVVVWRNPDLSATVTVRPDGKISLPLVENLPAAGRRPDDLSRQIEAALGKYIREPVVTVVVNRALGETSAQVRIVGEAAKPQAVAFRQNMTLLDVMIQVGGLTDFADGNNAVLVRGSENSKQYSVRIKDLLRRGDISANVDMKPGDILIIPQSWF</sequence>
<evidence type="ECO:0000256" key="15">
    <source>
        <dbReference type="SAM" id="SignalP"/>
    </source>
</evidence>
<dbReference type="NCBIfam" id="TIGR03027">
    <property type="entry name" value="pepcterm_export"/>
    <property type="match status" value="1"/>
</dbReference>
<dbReference type="InterPro" id="IPR017477">
    <property type="entry name" value="PEP-CTERM_polysacc_export"/>
</dbReference>
<keyword evidence="4" id="KW-1134">Transmembrane beta strand</keyword>
<proteinExistence type="inferred from homology"/>
<evidence type="ECO:0000313" key="18">
    <source>
        <dbReference type="EMBL" id="TDP82096.1"/>
    </source>
</evidence>
<keyword evidence="8" id="KW-0625">Polysaccharide transport</keyword>
<comment type="similarity">
    <text evidence="2">Belongs to the BexD/CtrA/VexA family.</text>
</comment>
<keyword evidence="13" id="KW-0998">Cell outer membrane</keyword>
<evidence type="ECO:0000256" key="11">
    <source>
        <dbReference type="ARBA" id="ARBA00023136"/>
    </source>
</evidence>
<feature type="domain" description="SLBB" evidence="17">
    <location>
        <begin position="128"/>
        <end position="207"/>
    </location>
</feature>
<protein>
    <submittedName>
        <fullName evidence="18">Polysaccharide export outer membrane protein</fullName>
    </submittedName>
</protein>
<evidence type="ECO:0000256" key="1">
    <source>
        <dbReference type="ARBA" id="ARBA00004571"/>
    </source>
</evidence>
<evidence type="ECO:0000256" key="13">
    <source>
        <dbReference type="ARBA" id="ARBA00023237"/>
    </source>
</evidence>
<keyword evidence="19" id="KW-1185">Reference proteome</keyword>
<dbReference type="RefSeq" id="WP_133609236.1">
    <property type="nucleotide sequence ID" value="NZ_JBASTO010000051.1"/>
</dbReference>
<comment type="subcellular location">
    <subcellularLocation>
        <location evidence="1">Cell outer membrane</location>
        <topology evidence="1">Multi-pass membrane protein</topology>
    </subcellularLocation>
</comment>
<dbReference type="GO" id="GO:0015159">
    <property type="term" value="F:polysaccharide transmembrane transporter activity"/>
    <property type="evidence" value="ECO:0007669"/>
    <property type="project" value="InterPro"/>
</dbReference>
<reference evidence="18 19" key="1">
    <citation type="submission" date="2019-03" db="EMBL/GenBank/DDBJ databases">
        <title>Genomic Encyclopedia of Type Strains, Phase IV (KMG-IV): sequencing the most valuable type-strain genomes for metagenomic binning, comparative biology and taxonomic classification.</title>
        <authorList>
            <person name="Goeker M."/>
        </authorList>
    </citation>
    <scope>NUCLEOTIDE SEQUENCE [LARGE SCALE GENOMIC DNA]</scope>
    <source>
        <strain evidence="18 19">DSM 11901</strain>
    </source>
</reference>
<dbReference type="GO" id="GO:0006811">
    <property type="term" value="P:monoatomic ion transport"/>
    <property type="evidence" value="ECO:0007669"/>
    <property type="project" value="UniProtKB-KW"/>
</dbReference>